<organism evidence="3 4">
    <name type="scientific">Achromobacter piechaudii</name>
    <dbReference type="NCBI Taxonomy" id="72556"/>
    <lineage>
        <taxon>Bacteria</taxon>
        <taxon>Pseudomonadati</taxon>
        <taxon>Pseudomonadota</taxon>
        <taxon>Betaproteobacteria</taxon>
        <taxon>Burkholderiales</taxon>
        <taxon>Alcaligenaceae</taxon>
        <taxon>Achromobacter</taxon>
    </lineage>
</organism>
<protein>
    <recommendedName>
        <fullName evidence="2">Bacterial shufflon protein N-terminal domain-containing protein</fullName>
    </recommendedName>
</protein>
<feature type="transmembrane region" description="Helical" evidence="1">
    <location>
        <begin position="20"/>
        <end position="38"/>
    </location>
</feature>
<dbReference type="Pfam" id="PF04917">
    <property type="entry name" value="Shufflon_N"/>
    <property type="match status" value="2"/>
</dbReference>
<dbReference type="RefSeq" id="WP_232294642.1">
    <property type="nucleotide sequence ID" value="NZ_CADIJS010000001.1"/>
</dbReference>
<reference evidence="3 4" key="1">
    <citation type="submission" date="2020-04" db="EMBL/GenBank/DDBJ databases">
        <authorList>
            <person name="De Canck E."/>
        </authorList>
    </citation>
    <scope>NUCLEOTIDE SEQUENCE [LARGE SCALE GENOMIC DNA]</scope>
    <source>
        <strain evidence="3 4">LMG 1873</strain>
    </source>
</reference>
<dbReference type="EMBL" id="CADIJS010000001">
    <property type="protein sequence ID" value="CAB3671067.1"/>
    <property type="molecule type" value="Genomic_DNA"/>
</dbReference>
<dbReference type="InterPro" id="IPR007001">
    <property type="entry name" value="Shufflon_N"/>
</dbReference>
<evidence type="ECO:0000256" key="1">
    <source>
        <dbReference type="SAM" id="Phobius"/>
    </source>
</evidence>
<proteinExistence type="predicted"/>
<dbReference type="Proteomes" id="UP000494116">
    <property type="component" value="Unassembled WGS sequence"/>
</dbReference>
<accession>A0ABM8KTA6</accession>
<evidence type="ECO:0000259" key="2">
    <source>
        <dbReference type="Pfam" id="PF04917"/>
    </source>
</evidence>
<sequence length="426" mass="44857">MNRRCRMATSARKQAGFTVLEGTLVLLLFAIGLVAWLWQQTDYLATLTSRQAAHHQKQVGNAAAAYVKNNYASLLSATAGGPITVSLDTIRLAGNLPAALPLLNPYGQAYTIAVRRASQGGQDTLEALLVTSGVDVPEQDVRRTAALLDGGGFILARQPTIAQGSMGSWRVPVADFGLSLPGGNLATALFFNSAGQVTDYLYRNAVAGRPEVNRMNTSIDVNGNDLNNTRAVRTQTVEASGNINTKGALVIQNADGSTRSGWYTAGNDGWLRVLNDNHLVTAGEVRGGALRSMGQTYSHGRINAYEYLYVGGVANEGWACDANGLVGRTGNGEPLFCQSGVWRAPTTSLMTVPGTSCPAGLTAIMYYGSLYNTYSGRSPTGWFSVGDMTDYTMGCSNGGGDAGGTCTGDHNINDPARASISMVKCG</sequence>
<keyword evidence="4" id="KW-1185">Reference proteome</keyword>
<keyword evidence="1" id="KW-0472">Membrane</keyword>
<feature type="domain" description="Bacterial shufflon protein N-terminal" evidence="2">
    <location>
        <begin position="249"/>
        <end position="340"/>
    </location>
</feature>
<comment type="caution">
    <text evidence="3">The sequence shown here is derived from an EMBL/GenBank/DDBJ whole genome shotgun (WGS) entry which is preliminary data.</text>
</comment>
<evidence type="ECO:0000313" key="3">
    <source>
        <dbReference type="EMBL" id="CAB3671067.1"/>
    </source>
</evidence>
<evidence type="ECO:0000313" key="4">
    <source>
        <dbReference type="Proteomes" id="UP000494116"/>
    </source>
</evidence>
<keyword evidence="1" id="KW-1133">Transmembrane helix</keyword>
<gene>
    <name evidence="3" type="ORF">LMG1873_01118</name>
</gene>
<keyword evidence="1" id="KW-0812">Transmembrane</keyword>
<feature type="domain" description="Bacterial shufflon protein N-terminal" evidence="2">
    <location>
        <begin position="42"/>
        <end position="246"/>
    </location>
</feature>
<name>A0ABM8KTA6_9BURK</name>